<dbReference type="InterPro" id="IPR052233">
    <property type="entry name" value="Rho-type_GEFs"/>
</dbReference>
<evidence type="ECO:0000259" key="2">
    <source>
        <dbReference type="PROSITE" id="PS50219"/>
    </source>
</evidence>
<gene>
    <name evidence="3" type="ORF">EST38_g7779</name>
</gene>
<dbReference type="OrthoDB" id="2272012at2759"/>
<dbReference type="GO" id="GO:0005085">
    <property type="term" value="F:guanyl-nucleotide exchange factor activity"/>
    <property type="evidence" value="ECO:0007669"/>
    <property type="project" value="UniProtKB-KW"/>
</dbReference>
<keyword evidence="1" id="KW-0344">Guanine-nucleotide releasing factor</keyword>
<dbReference type="PANTHER" id="PTHR46572:SF1">
    <property type="entry name" value="RHO1 GUANINE NUCLEOTIDE EXCHANGE FACTOR TUS1"/>
    <property type="match status" value="1"/>
</dbReference>
<dbReference type="InterPro" id="IPR001180">
    <property type="entry name" value="CNH_dom"/>
</dbReference>
<accession>A0A4Q2DG99</accession>
<evidence type="ECO:0000313" key="3">
    <source>
        <dbReference type="EMBL" id="RXW18071.1"/>
    </source>
</evidence>
<reference evidence="3 4" key="1">
    <citation type="submission" date="2019-01" db="EMBL/GenBank/DDBJ databases">
        <title>Draft genome sequence of Psathyrella aberdarensis IHI B618.</title>
        <authorList>
            <person name="Buettner E."/>
            <person name="Kellner H."/>
        </authorList>
    </citation>
    <scope>NUCLEOTIDE SEQUENCE [LARGE SCALE GENOMIC DNA]</scope>
    <source>
        <strain evidence="3 4">IHI B618</strain>
    </source>
</reference>
<dbReference type="Proteomes" id="UP000290288">
    <property type="component" value="Unassembled WGS sequence"/>
</dbReference>
<comment type="caution">
    <text evidence="3">The sequence shown here is derived from an EMBL/GenBank/DDBJ whole genome shotgun (WGS) entry which is preliminary data.</text>
</comment>
<dbReference type="AlphaFoldDB" id="A0A4Q2DG99"/>
<organism evidence="3 4">
    <name type="scientific">Candolleomyces aberdarensis</name>
    <dbReference type="NCBI Taxonomy" id="2316362"/>
    <lineage>
        <taxon>Eukaryota</taxon>
        <taxon>Fungi</taxon>
        <taxon>Dikarya</taxon>
        <taxon>Basidiomycota</taxon>
        <taxon>Agaricomycotina</taxon>
        <taxon>Agaricomycetes</taxon>
        <taxon>Agaricomycetidae</taxon>
        <taxon>Agaricales</taxon>
        <taxon>Agaricineae</taxon>
        <taxon>Psathyrellaceae</taxon>
        <taxon>Candolleomyces</taxon>
    </lineage>
</organism>
<dbReference type="EMBL" id="SDEE01000292">
    <property type="protein sequence ID" value="RXW18071.1"/>
    <property type="molecule type" value="Genomic_DNA"/>
</dbReference>
<proteinExistence type="predicted"/>
<evidence type="ECO:0000313" key="4">
    <source>
        <dbReference type="Proteomes" id="UP000290288"/>
    </source>
</evidence>
<dbReference type="Pfam" id="PF00780">
    <property type="entry name" value="CNH"/>
    <property type="match status" value="1"/>
</dbReference>
<name>A0A4Q2DG99_9AGAR</name>
<feature type="domain" description="CNH" evidence="2">
    <location>
        <begin position="1"/>
        <end position="245"/>
    </location>
</feature>
<sequence length="294" mass="32692">MQNLFAYHIGALVPNPLDPRAFTSRSPQKVNGSKEVHIFSVGTLHGRTLVIYTTKKEADSVFHIVEPVFDKITERPKASSSLVPSMLSRRNKSSWFRAYRDFSLLGECYDVIFLKAKIVALCSTGFEVLELIGMKRVNIPQSDKNLAPIAQRCKSCRPLGMFRCSNDEFLLCYDEFGVHVNKNGAISRAGVIEWEGKANRVALHAPYILLFNTSFIEIRKFDTGQLSQIFPGTEIQCVWDGRGAGSIATASTEGTVNREPLVHAVMNLEKLPDVPARGITQHVFELVPVLPAPT</sequence>
<protein>
    <recommendedName>
        <fullName evidence="2">CNH domain-containing protein</fullName>
    </recommendedName>
</protein>
<keyword evidence="4" id="KW-1185">Reference proteome</keyword>
<dbReference type="PANTHER" id="PTHR46572">
    <property type="entry name" value="RHO1 GDP-GTP EXCHANGE PROTEIN 1-RELATED"/>
    <property type="match status" value="1"/>
</dbReference>
<evidence type="ECO:0000256" key="1">
    <source>
        <dbReference type="ARBA" id="ARBA00022658"/>
    </source>
</evidence>
<dbReference type="PROSITE" id="PS50219">
    <property type="entry name" value="CNH"/>
    <property type="match status" value="1"/>
</dbReference>
<dbReference type="STRING" id="2316362.A0A4Q2DG99"/>